<protein>
    <submittedName>
        <fullName evidence="2">Uncharacterized protein</fullName>
    </submittedName>
</protein>
<evidence type="ECO:0000313" key="2">
    <source>
        <dbReference type="EMBL" id="KAL0577018.1"/>
    </source>
</evidence>
<evidence type="ECO:0000313" key="3">
    <source>
        <dbReference type="Proteomes" id="UP001465976"/>
    </source>
</evidence>
<dbReference type="InterPro" id="IPR050452">
    <property type="entry name" value="Metacaspase"/>
</dbReference>
<dbReference type="PANTHER" id="PTHR48104">
    <property type="entry name" value="METACASPASE-4"/>
    <property type="match status" value="1"/>
</dbReference>
<organism evidence="2 3">
    <name type="scientific">Marasmius crinis-equi</name>
    <dbReference type="NCBI Taxonomy" id="585013"/>
    <lineage>
        <taxon>Eukaryota</taxon>
        <taxon>Fungi</taxon>
        <taxon>Dikarya</taxon>
        <taxon>Basidiomycota</taxon>
        <taxon>Agaricomycotina</taxon>
        <taxon>Agaricomycetes</taxon>
        <taxon>Agaricomycetidae</taxon>
        <taxon>Agaricales</taxon>
        <taxon>Marasmiineae</taxon>
        <taxon>Marasmiaceae</taxon>
        <taxon>Marasmius</taxon>
    </lineage>
</organism>
<sequence>MSSTRLFAVIVGIDQYKSGDTWNLQSCVDDAKRIRRWLRDELSVPREQISMLLDENATKQNIETELANHLLRNDAIERGDAILIYFACHGSSMRAPSEWTSSKVGMPSVEILCPYDHDTKHPDGRIAGISAPAIHAFLQQLASAKGDNITLMLDSCFSPPHPSSRDRQFTRWTSTNKALPSDLTSGSFTAFQSPFNLSFHSRSATHTALHPTKPGGSANEGKDGGKFTSTFLEIARSMHLHSTPLQSLIARVDQAMGEGQHPQCSGKGASHMLFGGIPFGQDVRYVPIRYQTEKGFAIERGSDHGIAKGSEFSVHLHNYLGSRNPTIATVVVQDVHSDWCTGSLKSKTHYPISALPKRCWALINERPVVGSLLRKSCSALLQRIGIPPYRTAEDATQVKKGISRAVSYEDIRNNLVRRTSIGFLAGAQKRANTFPPSTKHRDVSAPLQTAVVA</sequence>
<dbReference type="EMBL" id="JBAHYK010000183">
    <property type="protein sequence ID" value="KAL0577018.1"/>
    <property type="molecule type" value="Genomic_DNA"/>
</dbReference>
<proteinExistence type="inferred from homology"/>
<keyword evidence="3" id="KW-1185">Reference proteome</keyword>
<comment type="similarity">
    <text evidence="1">Belongs to the peptidase C14B family.</text>
</comment>
<gene>
    <name evidence="2" type="ORF">V5O48_004952</name>
</gene>
<evidence type="ECO:0000256" key="1">
    <source>
        <dbReference type="ARBA" id="ARBA00009005"/>
    </source>
</evidence>
<name>A0ABR3FNK8_9AGAR</name>
<accession>A0ABR3FNK8</accession>
<comment type="caution">
    <text evidence="2">The sequence shown here is derived from an EMBL/GenBank/DDBJ whole genome shotgun (WGS) entry which is preliminary data.</text>
</comment>
<dbReference type="PANTHER" id="PTHR48104:SF30">
    <property type="entry name" value="METACASPASE-1"/>
    <property type="match status" value="1"/>
</dbReference>
<dbReference type="Proteomes" id="UP001465976">
    <property type="component" value="Unassembled WGS sequence"/>
</dbReference>
<dbReference type="Gene3D" id="3.40.50.1460">
    <property type="match status" value="1"/>
</dbReference>
<reference evidence="2 3" key="1">
    <citation type="submission" date="2024-02" db="EMBL/GenBank/DDBJ databases">
        <title>A draft genome for the cacao thread blight pathogen Marasmius crinis-equi.</title>
        <authorList>
            <person name="Cohen S.P."/>
            <person name="Baruah I.K."/>
            <person name="Amoako-Attah I."/>
            <person name="Bukari Y."/>
            <person name="Meinhardt L.W."/>
            <person name="Bailey B.A."/>
        </authorList>
    </citation>
    <scope>NUCLEOTIDE SEQUENCE [LARGE SCALE GENOMIC DNA]</scope>
    <source>
        <strain evidence="2 3">GH-76</strain>
    </source>
</reference>